<dbReference type="Proteomes" id="UP000053593">
    <property type="component" value="Unassembled WGS sequence"/>
</dbReference>
<organism evidence="1 2">
    <name type="scientific">Collybiopsis luxurians FD-317 M1</name>
    <dbReference type="NCBI Taxonomy" id="944289"/>
    <lineage>
        <taxon>Eukaryota</taxon>
        <taxon>Fungi</taxon>
        <taxon>Dikarya</taxon>
        <taxon>Basidiomycota</taxon>
        <taxon>Agaricomycotina</taxon>
        <taxon>Agaricomycetes</taxon>
        <taxon>Agaricomycetidae</taxon>
        <taxon>Agaricales</taxon>
        <taxon>Marasmiineae</taxon>
        <taxon>Omphalotaceae</taxon>
        <taxon>Collybiopsis</taxon>
        <taxon>Collybiopsis luxurians</taxon>
    </lineage>
</organism>
<sequence>MNIQGAATAPTPVNLCTPTLEEWELHDAQIAGIIYQNVKDPCSMRITQDMSAQVMWTALTTEFKTTSAAAQTLAKEQIQQCKYTPGLPFEEYFQQLKALHKAASDI</sequence>
<keyword evidence="2" id="KW-1185">Reference proteome</keyword>
<gene>
    <name evidence="1" type="ORF">GYMLUDRAFT_251429</name>
</gene>
<evidence type="ECO:0000313" key="2">
    <source>
        <dbReference type="Proteomes" id="UP000053593"/>
    </source>
</evidence>
<reference evidence="1 2" key="1">
    <citation type="submission" date="2014-04" db="EMBL/GenBank/DDBJ databases">
        <title>Evolutionary Origins and Diversification of the Mycorrhizal Mutualists.</title>
        <authorList>
            <consortium name="DOE Joint Genome Institute"/>
            <consortium name="Mycorrhizal Genomics Consortium"/>
            <person name="Kohler A."/>
            <person name="Kuo A."/>
            <person name="Nagy L.G."/>
            <person name="Floudas D."/>
            <person name="Copeland A."/>
            <person name="Barry K.W."/>
            <person name="Cichocki N."/>
            <person name="Veneault-Fourrey C."/>
            <person name="LaButti K."/>
            <person name="Lindquist E.A."/>
            <person name="Lipzen A."/>
            <person name="Lundell T."/>
            <person name="Morin E."/>
            <person name="Murat C."/>
            <person name="Riley R."/>
            <person name="Ohm R."/>
            <person name="Sun H."/>
            <person name="Tunlid A."/>
            <person name="Henrissat B."/>
            <person name="Grigoriev I.V."/>
            <person name="Hibbett D.S."/>
            <person name="Martin F."/>
        </authorList>
    </citation>
    <scope>NUCLEOTIDE SEQUENCE [LARGE SCALE GENOMIC DNA]</scope>
    <source>
        <strain evidence="1 2">FD-317 M1</strain>
    </source>
</reference>
<dbReference type="HOGENOM" id="CLU_2223577_0_0_1"/>
<protein>
    <submittedName>
        <fullName evidence="1">Uncharacterized protein</fullName>
    </submittedName>
</protein>
<dbReference type="AlphaFoldDB" id="A0A0D0BCI5"/>
<evidence type="ECO:0000313" key="1">
    <source>
        <dbReference type="EMBL" id="KIK52176.1"/>
    </source>
</evidence>
<proteinExistence type="predicted"/>
<dbReference type="Pfam" id="PF14223">
    <property type="entry name" value="Retrotran_gag_2"/>
    <property type="match status" value="1"/>
</dbReference>
<accession>A0A0D0BCI5</accession>
<dbReference type="OrthoDB" id="3054003at2759"/>
<dbReference type="EMBL" id="KN834847">
    <property type="protein sequence ID" value="KIK52176.1"/>
    <property type="molecule type" value="Genomic_DNA"/>
</dbReference>
<name>A0A0D0BCI5_9AGAR</name>